<proteinExistence type="predicted"/>
<reference evidence="1 2" key="1">
    <citation type="journal article" date="2017" name="Nat. Ecol. Evol.">
        <title>Scallop genome provides insights into evolution of bilaterian karyotype and development.</title>
        <authorList>
            <person name="Wang S."/>
            <person name="Zhang J."/>
            <person name="Jiao W."/>
            <person name="Li J."/>
            <person name="Xun X."/>
            <person name="Sun Y."/>
            <person name="Guo X."/>
            <person name="Huan P."/>
            <person name="Dong B."/>
            <person name="Zhang L."/>
            <person name="Hu X."/>
            <person name="Sun X."/>
            <person name="Wang J."/>
            <person name="Zhao C."/>
            <person name="Wang Y."/>
            <person name="Wang D."/>
            <person name="Huang X."/>
            <person name="Wang R."/>
            <person name="Lv J."/>
            <person name="Li Y."/>
            <person name="Zhang Z."/>
            <person name="Liu B."/>
            <person name="Lu W."/>
            <person name="Hui Y."/>
            <person name="Liang J."/>
            <person name="Zhou Z."/>
            <person name="Hou R."/>
            <person name="Li X."/>
            <person name="Liu Y."/>
            <person name="Li H."/>
            <person name="Ning X."/>
            <person name="Lin Y."/>
            <person name="Zhao L."/>
            <person name="Xing Q."/>
            <person name="Dou J."/>
            <person name="Li Y."/>
            <person name="Mao J."/>
            <person name="Guo H."/>
            <person name="Dou H."/>
            <person name="Li T."/>
            <person name="Mu C."/>
            <person name="Jiang W."/>
            <person name="Fu Q."/>
            <person name="Fu X."/>
            <person name="Miao Y."/>
            <person name="Liu J."/>
            <person name="Yu Q."/>
            <person name="Li R."/>
            <person name="Liao H."/>
            <person name="Li X."/>
            <person name="Kong Y."/>
            <person name="Jiang Z."/>
            <person name="Chourrout D."/>
            <person name="Li R."/>
            <person name="Bao Z."/>
        </authorList>
    </citation>
    <scope>NUCLEOTIDE SEQUENCE [LARGE SCALE GENOMIC DNA]</scope>
    <source>
        <strain evidence="1 2">PY_sf001</strain>
    </source>
</reference>
<evidence type="ECO:0000313" key="2">
    <source>
        <dbReference type="Proteomes" id="UP000242188"/>
    </source>
</evidence>
<keyword evidence="2" id="KW-1185">Reference proteome</keyword>
<dbReference type="AlphaFoldDB" id="A0A210QGF3"/>
<dbReference type="EMBL" id="NEDP02003762">
    <property type="protein sequence ID" value="OWF47837.1"/>
    <property type="molecule type" value="Genomic_DNA"/>
</dbReference>
<dbReference type="Proteomes" id="UP000242188">
    <property type="component" value="Unassembled WGS sequence"/>
</dbReference>
<protein>
    <submittedName>
        <fullName evidence="1">Uncharacterized protein</fullName>
    </submittedName>
</protein>
<gene>
    <name evidence="1" type="ORF">KP79_PYT22848</name>
</gene>
<accession>A0A210QGF3</accession>
<name>A0A210QGF3_MIZYE</name>
<comment type="caution">
    <text evidence="1">The sequence shown here is derived from an EMBL/GenBank/DDBJ whole genome shotgun (WGS) entry which is preliminary data.</text>
</comment>
<organism evidence="1 2">
    <name type="scientific">Mizuhopecten yessoensis</name>
    <name type="common">Japanese scallop</name>
    <name type="synonym">Patinopecten yessoensis</name>
    <dbReference type="NCBI Taxonomy" id="6573"/>
    <lineage>
        <taxon>Eukaryota</taxon>
        <taxon>Metazoa</taxon>
        <taxon>Spiralia</taxon>
        <taxon>Lophotrochozoa</taxon>
        <taxon>Mollusca</taxon>
        <taxon>Bivalvia</taxon>
        <taxon>Autobranchia</taxon>
        <taxon>Pteriomorphia</taxon>
        <taxon>Pectinida</taxon>
        <taxon>Pectinoidea</taxon>
        <taxon>Pectinidae</taxon>
        <taxon>Mizuhopecten</taxon>
    </lineage>
</organism>
<sequence length="86" mass="10042">MEWICKQFGHTNSVHKELYRQMSGVVEQLYVRKLLLVQDMNWTSRLKGQNLNDIDLKGYCLSFFVSPATFESLNESIHMYILAPVS</sequence>
<evidence type="ECO:0000313" key="1">
    <source>
        <dbReference type="EMBL" id="OWF47837.1"/>
    </source>
</evidence>